<dbReference type="GO" id="GO:0006355">
    <property type="term" value="P:regulation of DNA-templated transcription"/>
    <property type="evidence" value="ECO:0007669"/>
    <property type="project" value="InterPro"/>
</dbReference>
<gene>
    <name evidence="6" type="ORF">DES52_103288</name>
</gene>
<dbReference type="InterPro" id="IPR039420">
    <property type="entry name" value="WalR-like"/>
</dbReference>
<dbReference type="PROSITE" id="PS50110">
    <property type="entry name" value="RESPONSE_REGULATORY"/>
    <property type="match status" value="1"/>
</dbReference>
<feature type="domain" description="HTH luxR-type" evidence="4">
    <location>
        <begin position="143"/>
        <end position="208"/>
    </location>
</feature>
<dbReference type="SMART" id="SM00448">
    <property type="entry name" value="REC"/>
    <property type="match status" value="1"/>
</dbReference>
<protein>
    <submittedName>
        <fullName evidence="6">LuxR family two component transcriptional regulator</fullName>
    </submittedName>
</protein>
<dbReference type="InterPro" id="IPR011006">
    <property type="entry name" value="CheY-like_superfamily"/>
</dbReference>
<organism evidence="6 7">
    <name type="scientific">Deinococcus yavapaiensis KR-236</name>
    <dbReference type="NCBI Taxonomy" id="694435"/>
    <lineage>
        <taxon>Bacteria</taxon>
        <taxon>Thermotogati</taxon>
        <taxon>Deinococcota</taxon>
        <taxon>Deinococci</taxon>
        <taxon>Deinococcales</taxon>
        <taxon>Deinococcaceae</taxon>
        <taxon>Deinococcus</taxon>
    </lineage>
</organism>
<dbReference type="Pfam" id="PF00196">
    <property type="entry name" value="GerE"/>
    <property type="match status" value="1"/>
</dbReference>
<feature type="modified residue" description="4-aspartylphosphate" evidence="3">
    <location>
        <position position="53"/>
    </location>
</feature>
<keyword evidence="7" id="KW-1185">Reference proteome</keyword>
<dbReference type="GO" id="GO:0000160">
    <property type="term" value="P:phosphorelay signal transduction system"/>
    <property type="evidence" value="ECO:0007669"/>
    <property type="project" value="InterPro"/>
</dbReference>
<evidence type="ECO:0000313" key="7">
    <source>
        <dbReference type="Proteomes" id="UP000248326"/>
    </source>
</evidence>
<dbReference type="SUPFAM" id="SSF46894">
    <property type="entry name" value="C-terminal effector domain of the bipartite response regulators"/>
    <property type="match status" value="1"/>
</dbReference>
<dbReference type="PRINTS" id="PR00038">
    <property type="entry name" value="HTHLUXR"/>
</dbReference>
<keyword evidence="2" id="KW-0238">DNA-binding</keyword>
<dbReference type="Pfam" id="PF00072">
    <property type="entry name" value="Response_reg"/>
    <property type="match status" value="1"/>
</dbReference>
<evidence type="ECO:0000256" key="3">
    <source>
        <dbReference type="PROSITE-ProRule" id="PRU00169"/>
    </source>
</evidence>
<dbReference type="CDD" id="cd17535">
    <property type="entry name" value="REC_NarL-like"/>
    <property type="match status" value="1"/>
</dbReference>
<evidence type="ECO:0000259" key="4">
    <source>
        <dbReference type="PROSITE" id="PS50043"/>
    </source>
</evidence>
<dbReference type="EMBL" id="QJSX01000003">
    <property type="protein sequence ID" value="PYE55455.1"/>
    <property type="molecule type" value="Genomic_DNA"/>
</dbReference>
<dbReference type="SUPFAM" id="SSF52172">
    <property type="entry name" value="CheY-like"/>
    <property type="match status" value="1"/>
</dbReference>
<reference evidence="6 7" key="1">
    <citation type="submission" date="2018-06" db="EMBL/GenBank/DDBJ databases">
        <title>Genomic Encyclopedia of Type Strains, Phase IV (KMG-IV): sequencing the most valuable type-strain genomes for metagenomic binning, comparative biology and taxonomic classification.</title>
        <authorList>
            <person name="Goeker M."/>
        </authorList>
    </citation>
    <scope>NUCLEOTIDE SEQUENCE [LARGE SCALE GENOMIC DNA]</scope>
    <source>
        <strain evidence="6 7">DSM 18048</strain>
    </source>
</reference>
<keyword evidence="1 3" id="KW-0597">Phosphoprotein</keyword>
<feature type="domain" description="Response regulatory" evidence="5">
    <location>
        <begin position="2"/>
        <end position="117"/>
    </location>
</feature>
<dbReference type="InterPro" id="IPR000792">
    <property type="entry name" value="Tscrpt_reg_LuxR_C"/>
</dbReference>
<dbReference type="GO" id="GO:0003677">
    <property type="term" value="F:DNA binding"/>
    <property type="evidence" value="ECO:0007669"/>
    <property type="project" value="UniProtKB-KW"/>
</dbReference>
<name>A0A318S9Q0_9DEIO</name>
<dbReference type="Proteomes" id="UP000248326">
    <property type="component" value="Unassembled WGS sequence"/>
</dbReference>
<dbReference type="PANTHER" id="PTHR43214">
    <property type="entry name" value="TWO-COMPONENT RESPONSE REGULATOR"/>
    <property type="match status" value="1"/>
</dbReference>
<dbReference type="SMART" id="SM00421">
    <property type="entry name" value="HTH_LUXR"/>
    <property type="match status" value="1"/>
</dbReference>
<accession>A0A318S9Q0</accession>
<dbReference type="PROSITE" id="PS00622">
    <property type="entry name" value="HTH_LUXR_1"/>
    <property type="match status" value="1"/>
</dbReference>
<dbReference type="InterPro" id="IPR058245">
    <property type="entry name" value="NreC/VraR/RcsB-like_REC"/>
</dbReference>
<dbReference type="CDD" id="cd06170">
    <property type="entry name" value="LuxR_C_like"/>
    <property type="match status" value="1"/>
</dbReference>
<comment type="caution">
    <text evidence="6">The sequence shown here is derived from an EMBL/GenBank/DDBJ whole genome shotgun (WGS) entry which is preliminary data.</text>
</comment>
<evidence type="ECO:0000313" key="6">
    <source>
        <dbReference type="EMBL" id="PYE55455.1"/>
    </source>
</evidence>
<proteinExistence type="predicted"/>
<evidence type="ECO:0000256" key="2">
    <source>
        <dbReference type="ARBA" id="ARBA00023125"/>
    </source>
</evidence>
<evidence type="ECO:0000256" key="1">
    <source>
        <dbReference type="ARBA" id="ARBA00022553"/>
    </source>
</evidence>
<dbReference type="PROSITE" id="PS50043">
    <property type="entry name" value="HTH_LUXR_2"/>
    <property type="match status" value="1"/>
</dbReference>
<dbReference type="Gene3D" id="3.40.50.2300">
    <property type="match status" value="1"/>
</dbReference>
<dbReference type="InterPro" id="IPR001789">
    <property type="entry name" value="Sig_transdc_resp-reg_receiver"/>
</dbReference>
<evidence type="ECO:0000259" key="5">
    <source>
        <dbReference type="PROSITE" id="PS50110"/>
    </source>
</evidence>
<sequence>MTVLVVDDQPWVRVGLATLLERDARLKVIGDVESGEAALAFFEASRADVVLMDVRMPGMGGVRAASELRQRHGARVILLTTFEEEDDMIAGLTAGVAGYLLKDVPIETLRDTVVRVAGGERYVQPSVAEKLALALARRSEPTPTHAPELLTRRERDVLALVARGLANKRIASALGLSESTVKVHVSNVLAKLGARDRLEAVQLALSSGLLSRSEG</sequence>
<dbReference type="AlphaFoldDB" id="A0A318S9Q0"/>
<dbReference type="InterPro" id="IPR016032">
    <property type="entry name" value="Sig_transdc_resp-reg_C-effctor"/>
</dbReference>